<reference evidence="2 3" key="1">
    <citation type="journal article" date="2012" name="Proc. Natl. Acad. Sci. U.S.A.">
        <title>A novel lineage of myoviruses infecting cyanobacteria is widespread in the oceans.</title>
        <authorList>
            <person name="Sabehi G."/>
            <person name="Shaulov L."/>
            <person name="Silver D.H."/>
            <person name="Yanai I."/>
            <person name="Harel A."/>
            <person name="Lindell D."/>
        </authorList>
    </citation>
    <scope>NUCLEOTIDE SEQUENCE [LARGE SCALE GENOMIC DNA]</scope>
</reference>
<dbReference type="GeneID" id="14013952"/>
<sequence>MATIFVYIFAFSTWGLGLVAFISMIGINIEKWQKKKDILDFELKEKTILLEKLTSSNSPFMGMMAAAALSNKKEGRGTPAIPEKVKELMELSPDHPEVEEIDGSDEIIGVRFEAENYPPGFEEDEE</sequence>
<evidence type="ECO:0000313" key="3">
    <source>
        <dbReference type="Proteomes" id="UP000007178"/>
    </source>
</evidence>
<dbReference type="RefSeq" id="YP_007006159.1">
    <property type="nucleotide sequence ID" value="NC_019516.2"/>
</dbReference>
<keyword evidence="1" id="KW-0812">Transmembrane</keyword>
<feature type="transmembrane region" description="Helical" evidence="1">
    <location>
        <begin position="6"/>
        <end position="27"/>
    </location>
</feature>
<keyword evidence="1" id="KW-1133">Transmembrane helix</keyword>
<name>H6WG21_9CAUD</name>
<evidence type="ECO:0000256" key="1">
    <source>
        <dbReference type="SAM" id="Phobius"/>
    </source>
</evidence>
<dbReference type="KEGG" id="vg:14013952"/>
<organism evidence="2 3">
    <name type="scientific">Cyanophage S-TIM5</name>
    <dbReference type="NCBI Taxonomy" id="1137745"/>
    <lineage>
        <taxon>Viruses</taxon>
        <taxon>Duplodnaviria</taxon>
        <taxon>Heunggongvirae</taxon>
        <taxon>Uroviricota</taxon>
        <taxon>Caudoviricetes</taxon>
        <taxon>Aurunvirus</taxon>
        <taxon>Aurunvirus STIM5</taxon>
    </lineage>
</organism>
<dbReference type="Proteomes" id="UP000007178">
    <property type="component" value="Segment"/>
</dbReference>
<evidence type="ECO:0000313" key="2">
    <source>
        <dbReference type="EMBL" id="AEZ65745.1"/>
    </source>
</evidence>
<keyword evidence="1" id="KW-0472">Membrane</keyword>
<accession>H6WG21</accession>
<protein>
    <submittedName>
        <fullName evidence="2">Uncharacterized protein</fullName>
    </submittedName>
</protein>
<proteinExistence type="predicted"/>
<keyword evidence="3" id="KW-1185">Reference proteome</keyword>
<dbReference type="EMBL" id="JQ245707">
    <property type="protein sequence ID" value="AEZ65745.1"/>
    <property type="molecule type" value="Genomic_DNA"/>
</dbReference>